<dbReference type="SUPFAM" id="SSF53448">
    <property type="entry name" value="Nucleotide-diphospho-sugar transferases"/>
    <property type="match status" value="1"/>
</dbReference>
<sequence>MHKSLIVIAAILFLFIVFASFRFVSNVPNPNPKDFTHTSLIYRVLKQAKSLEVEYEQQYQLTAVVINWKRLSSIQLAVQRYLNATHFRRIIVWNNNPAINLTYKQILPQNQSFDLIRIINSKKNLKDEAKYRACAEAETLACFYVDDDWDISHYMNTLIASFRSDPNVLHSVTNYVTYYNNMLWTFMDSRIELHVGFSWIGCGSVFLREHARRHLQLLEVNLENNSDLFAFSDLFFSIWLNDIPSQMVVNLLSLAATANETNASFSSTNNFYSSQHKSSVLAIRKLEAALRLNKPTMNITFPRKQNRRFSYCTKSPSPKDDFTFYSNVLPIDIEHIPFDIKVDSDRGTYRYVLHGPNYTHFIEYNTLKAVDNDEKTCWRPLGFVKKGDFFAIDFLRIQTHMVFVLIIAHSDKVQNSLTMQVSFDGVWWIPHHSFNSILNNSNRTVNSNFQRFVIDSRQFPPELQSFRYVAFNATNAVDEPFQVCYVQIIDKTNIRSK</sequence>
<evidence type="ECO:0000313" key="1">
    <source>
        <dbReference type="EMBL" id="CAF4197848.1"/>
    </source>
</evidence>
<dbReference type="Gene3D" id="3.90.550.10">
    <property type="entry name" value="Spore Coat Polysaccharide Biosynthesis Protein SpsA, Chain A"/>
    <property type="match status" value="1"/>
</dbReference>
<proteinExistence type="predicted"/>
<dbReference type="InterPro" id="IPR029044">
    <property type="entry name" value="Nucleotide-diphossugar_trans"/>
</dbReference>
<dbReference type="AlphaFoldDB" id="A0A820B733"/>
<evidence type="ECO:0000313" key="2">
    <source>
        <dbReference type="Proteomes" id="UP000663842"/>
    </source>
</evidence>
<reference evidence="1" key="1">
    <citation type="submission" date="2021-02" db="EMBL/GenBank/DDBJ databases">
        <authorList>
            <person name="Nowell W R."/>
        </authorList>
    </citation>
    <scope>NUCLEOTIDE SEQUENCE</scope>
</reference>
<gene>
    <name evidence="1" type="ORF">UXM345_LOCUS27829</name>
</gene>
<organism evidence="1 2">
    <name type="scientific">Rotaria magnacalcarata</name>
    <dbReference type="NCBI Taxonomy" id="392030"/>
    <lineage>
        <taxon>Eukaryota</taxon>
        <taxon>Metazoa</taxon>
        <taxon>Spiralia</taxon>
        <taxon>Gnathifera</taxon>
        <taxon>Rotifera</taxon>
        <taxon>Eurotatoria</taxon>
        <taxon>Bdelloidea</taxon>
        <taxon>Philodinida</taxon>
        <taxon>Philodinidae</taxon>
        <taxon>Rotaria</taxon>
    </lineage>
</organism>
<dbReference type="EMBL" id="CAJOBF010006149">
    <property type="protein sequence ID" value="CAF4197848.1"/>
    <property type="molecule type" value="Genomic_DNA"/>
</dbReference>
<accession>A0A820B733</accession>
<comment type="caution">
    <text evidence="1">The sequence shown here is derived from an EMBL/GenBank/DDBJ whole genome shotgun (WGS) entry which is preliminary data.</text>
</comment>
<protein>
    <submittedName>
        <fullName evidence="1">Uncharacterized protein</fullName>
    </submittedName>
</protein>
<name>A0A820B733_9BILA</name>
<dbReference type="Proteomes" id="UP000663842">
    <property type="component" value="Unassembled WGS sequence"/>
</dbReference>